<evidence type="ECO:0000256" key="2">
    <source>
        <dbReference type="SAM" id="SignalP"/>
    </source>
</evidence>
<keyword evidence="1" id="KW-0812">Transmembrane</keyword>
<dbReference type="Proteomes" id="UP000036338">
    <property type="component" value="Unassembled WGS sequence"/>
</dbReference>
<reference evidence="3 4" key="1">
    <citation type="submission" date="2015-05" db="EMBL/GenBank/DDBJ databases">
        <title>Draft genome of Burkholderia cepacia LK29.</title>
        <authorList>
            <person name="Chan X.Y."/>
        </authorList>
    </citation>
    <scope>NUCLEOTIDE SEQUENCE [LARGE SCALE GENOMIC DNA]</scope>
    <source>
        <strain evidence="3 4">LK29</strain>
    </source>
</reference>
<name>A0A0J5WM85_BURCE</name>
<evidence type="ECO:0000313" key="4">
    <source>
        <dbReference type="Proteomes" id="UP000036338"/>
    </source>
</evidence>
<feature type="chain" id="PRO_5005266468" evidence="2">
    <location>
        <begin position="26"/>
        <end position="108"/>
    </location>
</feature>
<feature type="transmembrane region" description="Helical" evidence="1">
    <location>
        <begin position="60"/>
        <end position="85"/>
    </location>
</feature>
<dbReference type="AlphaFoldDB" id="A0A0J5WM85"/>
<sequence>MNAKQWAVLGSGVLIACLSVQPAMAGISIGLGIAAPAPVYVAPAPVYVAPPPVVVPAPPVAYAPYAPAVVAAPVMVPTVGIALGWHGGRYWDGRRWWGRQDWAAHHSW</sequence>
<protein>
    <submittedName>
        <fullName evidence="3">Uncharacterized protein</fullName>
    </submittedName>
</protein>
<dbReference type="RefSeq" id="WP_048249021.1">
    <property type="nucleotide sequence ID" value="NZ_LDWR01000042.1"/>
</dbReference>
<organism evidence="3 4">
    <name type="scientific">Burkholderia cepacia</name>
    <name type="common">Pseudomonas cepacia</name>
    <dbReference type="NCBI Taxonomy" id="292"/>
    <lineage>
        <taxon>Bacteria</taxon>
        <taxon>Pseudomonadati</taxon>
        <taxon>Pseudomonadota</taxon>
        <taxon>Betaproteobacteria</taxon>
        <taxon>Burkholderiales</taxon>
        <taxon>Burkholderiaceae</taxon>
        <taxon>Burkholderia</taxon>
        <taxon>Burkholderia cepacia complex</taxon>
    </lineage>
</organism>
<dbReference type="PATRIC" id="fig|292.27.peg.5186"/>
<keyword evidence="1" id="KW-0472">Membrane</keyword>
<dbReference type="PROSITE" id="PS51257">
    <property type="entry name" value="PROKAR_LIPOPROTEIN"/>
    <property type="match status" value="1"/>
</dbReference>
<evidence type="ECO:0000256" key="1">
    <source>
        <dbReference type="SAM" id="Phobius"/>
    </source>
</evidence>
<proteinExistence type="predicted"/>
<comment type="caution">
    <text evidence="3">The sequence shown here is derived from an EMBL/GenBank/DDBJ whole genome shotgun (WGS) entry which is preliminary data.</text>
</comment>
<dbReference type="EMBL" id="LDWR01000042">
    <property type="protein sequence ID" value="KML53676.1"/>
    <property type="molecule type" value="Genomic_DNA"/>
</dbReference>
<evidence type="ECO:0000313" key="3">
    <source>
        <dbReference type="EMBL" id="KML53676.1"/>
    </source>
</evidence>
<keyword evidence="2" id="KW-0732">Signal</keyword>
<keyword evidence="1" id="KW-1133">Transmembrane helix</keyword>
<accession>A0A0J5WM85</accession>
<feature type="signal peptide" evidence="2">
    <location>
        <begin position="1"/>
        <end position="25"/>
    </location>
</feature>
<gene>
    <name evidence="3" type="ORF">VL15_24210</name>
</gene>